<sequence>MNKEKVVKFSLDPLNQEHQKVIDFLDTLGRGMRVKWLLACARNFEGMHPLEVRKMIEATEEVKIIHKPIELRNFEQTNLKNASKENRYSQENYDKNEEIAEQKTSQKKSSYSGLVKQ</sequence>
<gene>
    <name evidence="2" type="ORF">GCL60_09970</name>
</gene>
<evidence type="ECO:0000313" key="3">
    <source>
        <dbReference type="Proteomes" id="UP000437748"/>
    </source>
</evidence>
<keyword evidence="3" id="KW-1185">Reference proteome</keyword>
<protein>
    <submittedName>
        <fullName evidence="2">Uncharacterized protein</fullName>
    </submittedName>
</protein>
<name>A0A6N6VXF0_9BACT</name>
<reference evidence="2 3" key="1">
    <citation type="submission" date="2019-10" db="EMBL/GenBank/DDBJ databases">
        <title>New species of Slilvanegrellaceae.</title>
        <authorList>
            <person name="Pitt A."/>
            <person name="Hahn M.W."/>
        </authorList>
    </citation>
    <scope>NUCLEOTIDE SEQUENCE [LARGE SCALE GENOMIC DNA]</scope>
    <source>
        <strain evidence="2 3">SP-Ram-0.45-NSY-1</strain>
    </source>
</reference>
<proteinExistence type="predicted"/>
<organism evidence="2 3">
    <name type="scientific">Silvanigrella paludirubra</name>
    <dbReference type="NCBI Taxonomy" id="2499159"/>
    <lineage>
        <taxon>Bacteria</taxon>
        <taxon>Pseudomonadati</taxon>
        <taxon>Bdellovibrionota</taxon>
        <taxon>Oligoflexia</taxon>
        <taxon>Silvanigrellales</taxon>
        <taxon>Silvanigrellaceae</taxon>
        <taxon>Silvanigrella</taxon>
    </lineage>
</organism>
<feature type="region of interest" description="Disordered" evidence="1">
    <location>
        <begin position="80"/>
        <end position="117"/>
    </location>
</feature>
<accession>A0A6N6VXF0</accession>
<evidence type="ECO:0000256" key="1">
    <source>
        <dbReference type="SAM" id="MobiDB-lite"/>
    </source>
</evidence>
<dbReference type="RefSeq" id="WP_153420572.1">
    <property type="nucleotide sequence ID" value="NZ_WFLM01000003.1"/>
</dbReference>
<evidence type="ECO:0000313" key="2">
    <source>
        <dbReference type="EMBL" id="KAB8039173.1"/>
    </source>
</evidence>
<dbReference type="EMBL" id="WFLM01000003">
    <property type="protein sequence ID" value="KAB8039173.1"/>
    <property type="molecule type" value="Genomic_DNA"/>
</dbReference>
<dbReference type="AlphaFoldDB" id="A0A6N6VXF0"/>
<feature type="compositionally biased region" description="Basic and acidic residues" evidence="1">
    <location>
        <begin position="82"/>
        <end position="101"/>
    </location>
</feature>
<feature type="compositionally biased region" description="Polar residues" evidence="1">
    <location>
        <begin position="107"/>
        <end position="117"/>
    </location>
</feature>
<dbReference type="Proteomes" id="UP000437748">
    <property type="component" value="Unassembled WGS sequence"/>
</dbReference>
<comment type="caution">
    <text evidence="2">The sequence shown here is derived from an EMBL/GenBank/DDBJ whole genome shotgun (WGS) entry which is preliminary data.</text>
</comment>